<dbReference type="GO" id="GO:0005786">
    <property type="term" value="C:signal recognition particle, endoplasmic reticulum targeting"/>
    <property type="evidence" value="ECO:0007669"/>
    <property type="project" value="UniProtKB-UniRule"/>
</dbReference>
<dbReference type="HOGENOM" id="CLU_094309_3_0_1"/>
<dbReference type="Gene3D" id="3.30.720.10">
    <property type="entry name" value="Signal recognition particle alu RNA binding heterodimer, srp9/1"/>
    <property type="match status" value="1"/>
</dbReference>
<evidence type="ECO:0000256" key="3">
    <source>
        <dbReference type="ARBA" id="ARBA00022490"/>
    </source>
</evidence>
<dbReference type="GO" id="GO:0030942">
    <property type="term" value="F:endoplasmic reticulum signal peptide binding"/>
    <property type="evidence" value="ECO:0007669"/>
    <property type="project" value="UniProtKB-UniRule"/>
</dbReference>
<dbReference type="GO" id="GO:0006614">
    <property type="term" value="P:SRP-dependent cotranslational protein targeting to membrane"/>
    <property type="evidence" value="ECO:0007669"/>
    <property type="project" value="UniProtKB-UniRule"/>
</dbReference>
<evidence type="ECO:0000256" key="5">
    <source>
        <dbReference type="ARBA" id="ARBA00023135"/>
    </source>
</evidence>
<evidence type="ECO:0000313" key="9">
    <source>
        <dbReference type="Proteomes" id="UP000002036"/>
    </source>
</evidence>
<gene>
    <name evidence="8" type="ordered locus">KLTH0F10296g</name>
</gene>
<evidence type="ECO:0000256" key="7">
    <source>
        <dbReference type="RuleBase" id="RU368100"/>
    </source>
</evidence>
<dbReference type="InterPro" id="IPR009018">
    <property type="entry name" value="Signal_recog_particle_SRP9/14"/>
</dbReference>
<reference evidence="8 9" key="1">
    <citation type="journal article" date="2009" name="Genome Res.">
        <title>Comparative genomics of protoploid Saccharomycetaceae.</title>
        <authorList>
            <consortium name="The Genolevures Consortium"/>
            <person name="Souciet J.-L."/>
            <person name="Dujon B."/>
            <person name="Gaillardin C."/>
            <person name="Johnston M."/>
            <person name="Baret P.V."/>
            <person name="Cliften P."/>
            <person name="Sherman D.J."/>
            <person name="Weissenbach J."/>
            <person name="Westhof E."/>
            <person name="Wincker P."/>
            <person name="Jubin C."/>
            <person name="Poulain J."/>
            <person name="Barbe V."/>
            <person name="Segurens B."/>
            <person name="Artiguenave F."/>
            <person name="Anthouard V."/>
            <person name="Vacherie B."/>
            <person name="Val M.-E."/>
            <person name="Fulton R.S."/>
            <person name="Minx P."/>
            <person name="Wilson R."/>
            <person name="Durrens P."/>
            <person name="Jean G."/>
            <person name="Marck C."/>
            <person name="Martin T."/>
            <person name="Nikolski M."/>
            <person name="Rolland T."/>
            <person name="Seret M.-L."/>
            <person name="Casaregola S."/>
            <person name="Despons L."/>
            <person name="Fairhead C."/>
            <person name="Fischer G."/>
            <person name="Lafontaine I."/>
            <person name="Leh V."/>
            <person name="Lemaire M."/>
            <person name="de Montigny J."/>
            <person name="Neuveglise C."/>
            <person name="Thierry A."/>
            <person name="Blanc-Lenfle I."/>
            <person name="Bleykasten C."/>
            <person name="Diffels J."/>
            <person name="Fritsch E."/>
            <person name="Frangeul L."/>
            <person name="Goeffon A."/>
            <person name="Jauniaux N."/>
            <person name="Kachouri-Lafond R."/>
            <person name="Payen C."/>
            <person name="Potier S."/>
            <person name="Pribylova L."/>
            <person name="Ozanne C."/>
            <person name="Richard G.-F."/>
            <person name="Sacerdot C."/>
            <person name="Straub M.-L."/>
            <person name="Talla E."/>
        </authorList>
    </citation>
    <scope>NUCLEOTIDE SEQUENCE [LARGE SCALE GENOMIC DNA]</scope>
    <source>
        <strain evidence="9">ATCC 56472 / CBS 6340 / NRRL Y-8284</strain>
    </source>
</reference>
<dbReference type="OMA" id="DKFWQDY"/>
<evidence type="ECO:0000256" key="6">
    <source>
        <dbReference type="ARBA" id="ARBA00023274"/>
    </source>
</evidence>
<keyword evidence="6 7" id="KW-0687">Ribonucleoprotein</keyword>
<keyword evidence="3 7" id="KW-0963">Cytoplasm</keyword>
<dbReference type="STRING" id="559295.C5DL62"/>
<proteinExistence type="inferred from homology"/>
<dbReference type="RefSeq" id="XP_002554650.1">
    <property type="nucleotide sequence ID" value="XM_002554604.1"/>
</dbReference>
<comment type="similarity">
    <text evidence="2 7">Belongs to the SRP14 family.</text>
</comment>
<dbReference type="SUPFAM" id="SSF54762">
    <property type="entry name" value="Signal recognition particle alu RNA binding heterodimer, SRP9/14"/>
    <property type="match status" value="1"/>
</dbReference>
<organism evidence="8 9">
    <name type="scientific">Lachancea thermotolerans (strain ATCC 56472 / CBS 6340 / NRRL Y-8284)</name>
    <name type="common">Yeast</name>
    <name type="synonym">Kluyveromyces thermotolerans</name>
    <dbReference type="NCBI Taxonomy" id="559295"/>
    <lineage>
        <taxon>Eukaryota</taxon>
        <taxon>Fungi</taxon>
        <taxon>Dikarya</taxon>
        <taxon>Ascomycota</taxon>
        <taxon>Saccharomycotina</taxon>
        <taxon>Saccharomycetes</taxon>
        <taxon>Saccharomycetales</taxon>
        <taxon>Saccharomycetaceae</taxon>
        <taxon>Lachancea</taxon>
    </lineage>
</organism>
<accession>C5DL62</accession>
<dbReference type="GeneID" id="8292860"/>
<evidence type="ECO:0000256" key="2">
    <source>
        <dbReference type="ARBA" id="ARBA00010349"/>
    </source>
</evidence>
<name>C5DL62_LACTC</name>
<keyword evidence="4 7" id="KW-0694">RNA-binding</keyword>
<dbReference type="Pfam" id="PF02290">
    <property type="entry name" value="SRP14"/>
    <property type="match status" value="1"/>
</dbReference>
<dbReference type="EMBL" id="CU928170">
    <property type="protein sequence ID" value="CAR24213.1"/>
    <property type="molecule type" value="Genomic_DNA"/>
</dbReference>
<comment type="subunit">
    <text evidence="7">Component of a fungal signal recognition particle (SRP) complex that consists of a 7SL RNA molecule (scR1) and at least six protein subunits: SRP72, SRP68, SRP54, SEC65, SRP21 and SRP14.</text>
</comment>
<evidence type="ECO:0000313" key="8">
    <source>
        <dbReference type="EMBL" id="CAR24213.1"/>
    </source>
</evidence>
<keyword evidence="5 7" id="KW-0733">Signal recognition particle</keyword>
<dbReference type="AlphaFoldDB" id="C5DL62"/>
<dbReference type="InParanoid" id="C5DL62"/>
<dbReference type="PANTHER" id="PTHR12013">
    <property type="entry name" value="SIGNAL RECOGNITION PARTICLE 14 KD PROTEIN"/>
    <property type="match status" value="1"/>
</dbReference>
<dbReference type="eggNOG" id="KOG1761">
    <property type="taxonomic scope" value="Eukaryota"/>
</dbReference>
<protein>
    <recommendedName>
        <fullName evidence="7">Signal recognition particle subunit SRP14</fullName>
    </recommendedName>
    <alternativeName>
        <fullName evidence="7">Signal recognition particle 14 kDa protein</fullName>
    </alternativeName>
</protein>
<dbReference type="OrthoDB" id="19209at2759"/>
<keyword evidence="9" id="KW-1185">Reference proteome</keyword>
<dbReference type="InterPro" id="IPR003210">
    <property type="entry name" value="Signal_recog_particle_SRP14"/>
</dbReference>
<dbReference type="KEGG" id="lth:KLTH0F10296g"/>
<sequence length="137" mass="15162">MSTSPHSTPEEFLKAVPDVFALANEGQNSINLSVKRLVTQDPVEGNDEFNASELPQFDVSKKSQFTKVPQNANNKQYDVLVRLKKGSGEGVIKHSTVVKAEALDKFWKDYSAAIKSGMVGLVKKKKKKAKAKKSQRK</sequence>
<dbReference type="FunCoup" id="C5DL62">
    <property type="interactions" value="74"/>
</dbReference>
<dbReference type="GO" id="GO:0008312">
    <property type="term" value="F:7S RNA binding"/>
    <property type="evidence" value="ECO:0007669"/>
    <property type="project" value="UniProtKB-UniRule"/>
</dbReference>
<evidence type="ECO:0000256" key="1">
    <source>
        <dbReference type="ARBA" id="ARBA00004496"/>
    </source>
</evidence>
<comment type="function">
    <text evidence="7">Component of the signal recognition particle (SRP) complex, a ribonucleoprotein complex that mediates the cotranslational targeting of secretory and membrane proteins to the endoplasmic reticulum (ER).</text>
</comment>
<comment type="subcellular location">
    <subcellularLocation>
        <location evidence="1 7">Cytoplasm</location>
    </subcellularLocation>
</comment>
<dbReference type="Proteomes" id="UP000002036">
    <property type="component" value="Chromosome F"/>
</dbReference>
<evidence type="ECO:0000256" key="4">
    <source>
        <dbReference type="ARBA" id="ARBA00022884"/>
    </source>
</evidence>